<name>A0AAJ7U9B6_PETMA</name>
<organism evidence="12 13">
    <name type="scientific">Petromyzon marinus</name>
    <name type="common">Sea lamprey</name>
    <dbReference type="NCBI Taxonomy" id="7757"/>
    <lineage>
        <taxon>Eukaryota</taxon>
        <taxon>Metazoa</taxon>
        <taxon>Chordata</taxon>
        <taxon>Craniata</taxon>
        <taxon>Vertebrata</taxon>
        <taxon>Cyclostomata</taxon>
        <taxon>Hyperoartia</taxon>
        <taxon>Petromyzontiformes</taxon>
        <taxon>Petromyzontidae</taxon>
        <taxon>Petromyzon</taxon>
    </lineage>
</organism>
<dbReference type="KEGG" id="pmrn:116954211"/>
<feature type="compositionally biased region" description="Low complexity" evidence="11">
    <location>
        <begin position="239"/>
        <end position="249"/>
    </location>
</feature>
<comment type="similarity">
    <text evidence="4">Belongs to the junctophilin family.</text>
</comment>
<dbReference type="InterPro" id="IPR003409">
    <property type="entry name" value="MORN"/>
</dbReference>
<dbReference type="SMART" id="SM00698">
    <property type="entry name" value="MORN"/>
    <property type="match status" value="6"/>
</dbReference>
<evidence type="ECO:0000256" key="8">
    <source>
        <dbReference type="ARBA" id="ARBA00022824"/>
    </source>
</evidence>
<dbReference type="Pfam" id="PF02493">
    <property type="entry name" value="MORN"/>
    <property type="match status" value="7"/>
</dbReference>
<sequence>MTGGRFDFDDGGAFCGGWEQGKAHGHGVCTGPQGQGEFAGSWSHGFEVAGVYTWPSGNTYRGHWAQGKRHGLGVEEKGSRWVYSGEWTYGCKGRYGTRRARAGGASYEGTWGNGAQDGYGVETYSDGGTYQGQWVNGERHGYGLRQSVPYGMASVYRAAHRSSLLSIRSAGEQSNGTAEQPQPNAAPGAPGLLTTRAGFALAGLAAGANAKPEKAAKKRGLFRSGSLLSGLKLRKSDSKASLSSQLSKRSSFRSEAGDSLAESEMSFGDVGRDSPVAGTTAAATTAAAGAGSAAAAAAADEEEEAARLDDASATESYAGEWRGDRRCGFGVAERSDGLRYEGEWLDDERHGYGRTTAADGRAEEGKYKRGALPTGAGARRRALIPLRAGKVRGKVERAVEGANRAAAIARQKADIAASRAGHARSKAEAADSAGEVAQEEARTARGIAKELSPSFHQPGLEYQRQKSAREAAGEEHKYRGSDEPIDRYSPELYHGGDDGTARSTPRSSSPPPSPGGGGGGGGGGLQLRGGNPAPFVTRSSPELRHCGAAAASGAAGDGQRGRGAAGNNGRREPAPIGRTAAPPRRRRRTSGSGAPTATSAQGSRRRPAAAAAA</sequence>
<dbReference type="Gene3D" id="2.20.110.10">
    <property type="entry name" value="Histone H3 K4-specific methyltransferase SET7/9 N-terminal domain"/>
    <property type="match status" value="2"/>
</dbReference>
<gene>
    <name evidence="13" type="primary">LOC116954211</name>
</gene>
<evidence type="ECO:0000256" key="7">
    <source>
        <dbReference type="ARBA" id="ARBA00022737"/>
    </source>
</evidence>
<comment type="subcellular location">
    <subcellularLocation>
        <location evidence="3">Cell membrane</location>
    </subcellularLocation>
    <subcellularLocation>
        <location evidence="2">Endomembrane system</location>
        <topology evidence="2">Peripheral membrane protein</topology>
    </subcellularLocation>
    <subcellularLocation>
        <location evidence="1">Endoplasmic reticulum membrane</location>
        <topology evidence="1">Single-pass type IV membrane protein</topology>
    </subcellularLocation>
</comment>
<keyword evidence="12" id="KW-1185">Reference proteome</keyword>
<feature type="region of interest" description="Disordered" evidence="11">
    <location>
        <begin position="239"/>
        <end position="273"/>
    </location>
</feature>
<evidence type="ECO:0000256" key="6">
    <source>
        <dbReference type="ARBA" id="ARBA00022692"/>
    </source>
</evidence>
<dbReference type="RefSeq" id="XP_032830642.1">
    <property type="nucleotide sequence ID" value="XM_032974751.1"/>
</dbReference>
<feature type="compositionally biased region" description="Low complexity" evidence="11">
    <location>
        <begin position="178"/>
        <end position="192"/>
    </location>
</feature>
<dbReference type="SUPFAM" id="SSF82185">
    <property type="entry name" value="Histone H3 K4-specific methyltransferase SET7/9 N-terminal domain"/>
    <property type="match status" value="3"/>
</dbReference>
<evidence type="ECO:0000256" key="1">
    <source>
        <dbReference type="ARBA" id="ARBA00004163"/>
    </source>
</evidence>
<dbReference type="GO" id="GO:0030314">
    <property type="term" value="C:junctional membrane complex"/>
    <property type="evidence" value="ECO:0007669"/>
    <property type="project" value="InterPro"/>
</dbReference>
<feature type="region of interest" description="Disordered" evidence="11">
    <location>
        <begin position="169"/>
        <end position="192"/>
    </location>
</feature>
<dbReference type="Proteomes" id="UP001318040">
    <property type="component" value="Chromosome 54"/>
</dbReference>
<dbReference type="GO" id="GO:0005789">
    <property type="term" value="C:endoplasmic reticulum membrane"/>
    <property type="evidence" value="ECO:0007669"/>
    <property type="project" value="UniProtKB-SubCell"/>
</dbReference>
<evidence type="ECO:0000256" key="10">
    <source>
        <dbReference type="ARBA" id="ARBA00023136"/>
    </source>
</evidence>
<keyword evidence="6" id="KW-0812">Transmembrane</keyword>
<keyword evidence="10" id="KW-0472">Membrane</keyword>
<evidence type="ECO:0000256" key="9">
    <source>
        <dbReference type="ARBA" id="ARBA00022989"/>
    </source>
</evidence>
<dbReference type="InterPro" id="IPR017191">
    <property type="entry name" value="Junctophilin"/>
</dbReference>
<protein>
    <submittedName>
        <fullName evidence="13">Junctophilin-3-like</fullName>
    </submittedName>
</protein>
<reference evidence="13" key="1">
    <citation type="submission" date="2025-08" db="UniProtKB">
        <authorList>
            <consortium name="RefSeq"/>
        </authorList>
    </citation>
    <scope>IDENTIFICATION</scope>
    <source>
        <tissue evidence="13">Sperm</tissue>
    </source>
</reference>
<keyword evidence="8" id="KW-0256">Endoplasmic reticulum</keyword>
<dbReference type="FunFam" id="2.20.110.10:FF:000001">
    <property type="entry name" value="Junctophilin"/>
    <property type="match status" value="1"/>
</dbReference>
<feature type="compositionally biased region" description="Gly residues" evidence="11">
    <location>
        <begin position="555"/>
        <end position="566"/>
    </location>
</feature>
<feature type="compositionally biased region" description="Basic and acidic residues" evidence="11">
    <location>
        <begin position="463"/>
        <end position="500"/>
    </location>
</feature>
<dbReference type="AlphaFoldDB" id="A0AAJ7U9B6"/>
<keyword evidence="5" id="KW-1003">Cell membrane</keyword>
<keyword evidence="9" id="KW-1133">Transmembrane helix</keyword>
<evidence type="ECO:0000256" key="3">
    <source>
        <dbReference type="ARBA" id="ARBA00004236"/>
    </source>
</evidence>
<evidence type="ECO:0000313" key="12">
    <source>
        <dbReference type="Proteomes" id="UP001318040"/>
    </source>
</evidence>
<dbReference type="PANTHER" id="PTHR23085:SF16">
    <property type="entry name" value="GH28348P"/>
    <property type="match status" value="1"/>
</dbReference>
<dbReference type="PANTHER" id="PTHR23085">
    <property type="entry name" value="GH28348P"/>
    <property type="match status" value="1"/>
</dbReference>
<keyword evidence="7" id="KW-0677">Repeat</keyword>
<evidence type="ECO:0000313" key="13">
    <source>
        <dbReference type="RefSeq" id="XP_032830642.1"/>
    </source>
</evidence>
<evidence type="ECO:0000256" key="11">
    <source>
        <dbReference type="SAM" id="MobiDB-lite"/>
    </source>
</evidence>
<evidence type="ECO:0000256" key="2">
    <source>
        <dbReference type="ARBA" id="ARBA00004184"/>
    </source>
</evidence>
<feature type="region of interest" description="Disordered" evidence="11">
    <location>
        <begin position="419"/>
        <end position="613"/>
    </location>
</feature>
<evidence type="ECO:0000256" key="5">
    <source>
        <dbReference type="ARBA" id="ARBA00022475"/>
    </source>
</evidence>
<evidence type="ECO:0000256" key="4">
    <source>
        <dbReference type="ARBA" id="ARBA00008599"/>
    </source>
</evidence>
<accession>A0AAJ7U9B6</accession>
<feature type="compositionally biased region" description="Gly residues" evidence="11">
    <location>
        <begin position="515"/>
        <end position="527"/>
    </location>
</feature>
<dbReference type="GO" id="GO:0005886">
    <property type="term" value="C:plasma membrane"/>
    <property type="evidence" value="ECO:0007669"/>
    <property type="project" value="UniProtKB-SubCell"/>
</dbReference>
<proteinExistence type="inferred from homology"/>